<evidence type="ECO:0000256" key="1">
    <source>
        <dbReference type="ARBA" id="ARBA00023002"/>
    </source>
</evidence>
<comment type="caution">
    <text evidence="3">The sequence shown here is derived from an EMBL/GenBank/DDBJ whole genome shotgun (WGS) entry which is preliminary data.</text>
</comment>
<dbReference type="InterPro" id="IPR011576">
    <property type="entry name" value="Pyridox_Oxase_N"/>
</dbReference>
<evidence type="ECO:0000259" key="2">
    <source>
        <dbReference type="Pfam" id="PF01243"/>
    </source>
</evidence>
<dbReference type="Pfam" id="PF01243">
    <property type="entry name" value="PNPOx_N"/>
    <property type="match status" value="1"/>
</dbReference>
<protein>
    <submittedName>
        <fullName evidence="3">PPOX class F420-dependent oxidoreductase</fullName>
    </submittedName>
</protein>
<dbReference type="PANTHER" id="PTHR35176">
    <property type="entry name" value="HEME OXYGENASE HI_0854-RELATED"/>
    <property type="match status" value="1"/>
</dbReference>
<proteinExistence type="predicted"/>
<dbReference type="Gene3D" id="2.30.110.10">
    <property type="entry name" value="Electron Transport, Fmn-binding Protein, Chain A"/>
    <property type="match status" value="1"/>
</dbReference>
<dbReference type="InterPro" id="IPR052019">
    <property type="entry name" value="F420H2_bilvrd_red/Heme_oxyg"/>
</dbReference>
<keyword evidence="1" id="KW-0560">Oxidoreductase</keyword>
<evidence type="ECO:0000313" key="3">
    <source>
        <dbReference type="EMBL" id="MFC4957970.1"/>
    </source>
</evidence>
<sequence length="139" mass="15578">MTTKAISTDSNSVIPASHADLLTRPLFVHLATKGPNGTPHVNPVWQEWDGEFLRFTTTTTRRKCKNVTADPKVSVSVNDPDQPYRYLEVRGTVERIEPDPTGAFFDVLAKRYGLEYEAPVGDAEHRVVLVVRPERTTSQ</sequence>
<accession>A0ABV9ULH2</accession>
<dbReference type="InterPro" id="IPR019920">
    <property type="entry name" value="F420-binding_dom_put"/>
</dbReference>
<dbReference type="InterPro" id="IPR012349">
    <property type="entry name" value="Split_barrel_FMN-bd"/>
</dbReference>
<dbReference type="SUPFAM" id="SSF50475">
    <property type="entry name" value="FMN-binding split barrel"/>
    <property type="match status" value="1"/>
</dbReference>
<keyword evidence="4" id="KW-1185">Reference proteome</keyword>
<dbReference type="Proteomes" id="UP001595834">
    <property type="component" value="Unassembled WGS sequence"/>
</dbReference>
<gene>
    <name evidence="3" type="ORF">ACFPFX_16935</name>
</gene>
<name>A0ABV9ULH2_9ACTN</name>
<dbReference type="PANTHER" id="PTHR35176:SF6">
    <property type="entry name" value="HEME OXYGENASE HI_0854-RELATED"/>
    <property type="match status" value="1"/>
</dbReference>
<dbReference type="NCBIfam" id="TIGR03618">
    <property type="entry name" value="Rv1155_F420"/>
    <property type="match status" value="1"/>
</dbReference>
<reference evidence="4" key="1">
    <citation type="journal article" date="2019" name="Int. J. Syst. Evol. Microbiol.">
        <title>The Global Catalogue of Microorganisms (GCM) 10K type strain sequencing project: providing services to taxonomists for standard genome sequencing and annotation.</title>
        <authorList>
            <consortium name="The Broad Institute Genomics Platform"/>
            <consortium name="The Broad Institute Genome Sequencing Center for Infectious Disease"/>
            <person name="Wu L."/>
            <person name="Ma J."/>
        </authorList>
    </citation>
    <scope>NUCLEOTIDE SEQUENCE [LARGE SCALE GENOMIC DNA]</scope>
    <source>
        <strain evidence="4">CCM 7224</strain>
    </source>
</reference>
<organism evidence="3 4">
    <name type="scientific">Streptomyces mauvecolor</name>
    <dbReference type="NCBI Taxonomy" id="58345"/>
    <lineage>
        <taxon>Bacteria</taxon>
        <taxon>Bacillati</taxon>
        <taxon>Actinomycetota</taxon>
        <taxon>Actinomycetes</taxon>
        <taxon>Kitasatosporales</taxon>
        <taxon>Streptomycetaceae</taxon>
        <taxon>Streptomyces</taxon>
    </lineage>
</organism>
<feature type="domain" description="Pyridoxamine 5'-phosphate oxidase N-terminal" evidence="2">
    <location>
        <begin position="16"/>
        <end position="136"/>
    </location>
</feature>
<evidence type="ECO:0000313" key="4">
    <source>
        <dbReference type="Proteomes" id="UP001595834"/>
    </source>
</evidence>
<dbReference type="RefSeq" id="WP_344373152.1">
    <property type="nucleotide sequence ID" value="NZ_BAAASQ010000007.1"/>
</dbReference>
<dbReference type="EMBL" id="JBHSIZ010000017">
    <property type="protein sequence ID" value="MFC4957970.1"/>
    <property type="molecule type" value="Genomic_DNA"/>
</dbReference>